<sequence>MSDFSQAVTDAVSQINSLVVGSSPAMSLASQYQTQGFNIAMASMNAVNSQQQSCIVHQTATVENVIKMLRS</sequence>
<organism evidence="1 2">
    <name type="scientific">Desulfoluna butyratoxydans</name>
    <dbReference type="NCBI Taxonomy" id="231438"/>
    <lineage>
        <taxon>Bacteria</taxon>
        <taxon>Pseudomonadati</taxon>
        <taxon>Thermodesulfobacteriota</taxon>
        <taxon>Desulfobacteria</taxon>
        <taxon>Desulfobacterales</taxon>
        <taxon>Desulfolunaceae</taxon>
        <taxon>Desulfoluna</taxon>
    </lineage>
</organism>
<evidence type="ECO:0000313" key="1">
    <source>
        <dbReference type="EMBL" id="VFQ45384.1"/>
    </source>
</evidence>
<dbReference type="InterPro" id="IPR021070">
    <property type="entry name" value="Killing_trait_RebB"/>
</dbReference>
<dbReference type="EMBL" id="CAADHO010000005">
    <property type="protein sequence ID" value="VFQ45384.1"/>
    <property type="molecule type" value="Genomic_DNA"/>
</dbReference>
<protein>
    <submittedName>
        <fullName evidence="1">Killing trait rebb</fullName>
    </submittedName>
</protein>
<dbReference type="RefSeq" id="WP_180141848.1">
    <property type="nucleotide sequence ID" value="NZ_CAADHO010000005.1"/>
</dbReference>
<gene>
    <name evidence="1" type="ORF">MSL71_30410</name>
</gene>
<evidence type="ECO:0000313" key="2">
    <source>
        <dbReference type="Proteomes" id="UP000507962"/>
    </source>
</evidence>
<dbReference type="Pfam" id="PF11747">
    <property type="entry name" value="RebB"/>
    <property type="match status" value="1"/>
</dbReference>
<keyword evidence="2" id="KW-1185">Reference proteome</keyword>
<reference evidence="1 2" key="1">
    <citation type="submission" date="2019-03" db="EMBL/GenBank/DDBJ databases">
        <authorList>
            <person name="Nijsse B."/>
        </authorList>
    </citation>
    <scope>NUCLEOTIDE SEQUENCE [LARGE SCALE GENOMIC DNA]</scope>
    <source>
        <strain evidence="1">Desulfoluna butyratoxydans MSL71</strain>
    </source>
</reference>
<dbReference type="AlphaFoldDB" id="A0A4U8YNZ9"/>
<accession>A0A4U8YNZ9</accession>
<dbReference type="Proteomes" id="UP000507962">
    <property type="component" value="Unassembled WGS sequence"/>
</dbReference>
<name>A0A4U8YNZ9_9BACT</name>
<proteinExistence type="predicted"/>